<reference evidence="6" key="1">
    <citation type="submission" date="2021-01" db="EMBL/GenBank/DDBJ databases">
        <title>Whole genome shotgun sequence of Actinoplanes nipponensis NBRC 14063.</title>
        <authorList>
            <person name="Komaki H."/>
            <person name="Tamura T."/>
        </authorList>
    </citation>
    <scope>NUCLEOTIDE SEQUENCE</scope>
    <source>
        <strain evidence="6">NBRC 14063</strain>
    </source>
</reference>
<evidence type="ECO:0000313" key="6">
    <source>
        <dbReference type="EMBL" id="GIE52287.1"/>
    </source>
</evidence>
<name>A0A919JN60_9ACTN</name>
<dbReference type="InterPro" id="IPR011703">
    <property type="entry name" value="ATPase_AAA-3"/>
</dbReference>
<dbReference type="PANTHER" id="PTHR42759">
    <property type="entry name" value="MOXR FAMILY PROTEIN"/>
    <property type="match status" value="1"/>
</dbReference>
<dbReference type="SUPFAM" id="SSF52540">
    <property type="entry name" value="P-loop containing nucleoside triphosphate hydrolases"/>
    <property type="match status" value="1"/>
</dbReference>
<dbReference type="CDD" id="cd00009">
    <property type="entry name" value="AAA"/>
    <property type="match status" value="1"/>
</dbReference>
<dbReference type="EMBL" id="BOMQ01000066">
    <property type="protein sequence ID" value="GIE52287.1"/>
    <property type="molecule type" value="Genomic_DNA"/>
</dbReference>
<evidence type="ECO:0000256" key="3">
    <source>
        <dbReference type="ARBA" id="ARBA00061607"/>
    </source>
</evidence>
<dbReference type="Gene3D" id="3.40.50.300">
    <property type="entry name" value="P-loop containing nucleotide triphosphate hydrolases"/>
    <property type="match status" value="1"/>
</dbReference>
<evidence type="ECO:0000313" key="7">
    <source>
        <dbReference type="Proteomes" id="UP000647172"/>
    </source>
</evidence>
<keyword evidence="2" id="KW-0067">ATP-binding</keyword>
<dbReference type="InterPro" id="IPR041628">
    <property type="entry name" value="ChlI/MoxR_AAA_lid"/>
</dbReference>
<evidence type="ECO:0000256" key="2">
    <source>
        <dbReference type="ARBA" id="ARBA00022840"/>
    </source>
</evidence>
<gene>
    <name evidence="6" type="ORF">Ani05nite_58210</name>
</gene>
<dbReference type="PIRSF" id="PIRSF002849">
    <property type="entry name" value="AAA_ATPase_chaperone_MoxR_prd"/>
    <property type="match status" value="1"/>
</dbReference>
<dbReference type="InterPro" id="IPR027417">
    <property type="entry name" value="P-loop_NTPase"/>
</dbReference>
<protein>
    <submittedName>
        <fullName evidence="6">MoxR-like ATPase</fullName>
    </submittedName>
</protein>
<keyword evidence="1" id="KW-0547">Nucleotide-binding</keyword>
<proteinExistence type="inferred from homology"/>
<dbReference type="RefSeq" id="WP_203773615.1">
    <property type="nucleotide sequence ID" value="NZ_BAAAYJ010000015.1"/>
</dbReference>
<dbReference type="Gene3D" id="1.10.8.80">
    <property type="entry name" value="Magnesium chelatase subunit I, C-Terminal domain"/>
    <property type="match status" value="1"/>
</dbReference>
<evidence type="ECO:0000259" key="5">
    <source>
        <dbReference type="Pfam" id="PF17863"/>
    </source>
</evidence>
<dbReference type="FunFam" id="3.40.50.300:FF:000640">
    <property type="entry name" value="MoxR family ATPase"/>
    <property type="match status" value="1"/>
</dbReference>
<dbReference type="InterPro" id="IPR050764">
    <property type="entry name" value="CbbQ/NirQ/NorQ/GpvN"/>
</dbReference>
<dbReference type="PANTHER" id="PTHR42759:SF5">
    <property type="entry name" value="METHANOL DEHYDROGENASE REGULATOR"/>
    <property type="match status" value="1"/>
</dbReference>
<accession>A0A919JN60</accession>
<comment type="similarity">
    <text evidence="3">Belongs to the MoxR family.</text>
</comment>
<dbReference type="Pfam" id="PF17863">
    <property type="entry name" value="AAA_lid_2"/>
    <property type="match status" value="1"/>
</dbReference>
<evidence type="ECO:0000256" key="1">
    <source>
        <dbReference type="ARBA" id="ARBA00022741"/>
    </source>
</evidence>
<dbReference type="GO" id="GO:0005524">
    <property type="term" value="F:ATP binding"/>
    <property type="evidence" value="ECO:0007669"/>
    <property type="project" value="UniProtKB-KW"/>
</dbReference>
<evidence type="ECO:0000259" key="4">
    <source>
        <dbReference type="Pfam" id="PF07726"/>
    </source>
</evidence>
<feature type="domain" description="ChlI/MoxR AAA lid" evidence="5">
    <location>
        <begin position="242"/>
        <end position="300"/>
    </location>
</feature>
<organism evidence="6 7">
    <name type="scientific">Actinoplanes nipponensis</name>
    <dbReference type="NCBI Taxonomy" id="135950"/>
    <lineage>
        <taxon>Bacteria</taxon>
        <taxon>Bacillati</taxon>
        <taxon>Actinomycetota</taxon>
        <taxon>Actinomycetes</taxon>
        <taxon>Micromonosporales</taxon>
        <taxon>Micromonosporaceae</taxon>
        <taxon>Actinoplanes</taxon>
    </lineage>
</organism>
<sequence length="336" mass="36600">MTDASVEALPPYEVGRLAGAVLDSVGSVVVGKRESLELVLAGILAGGHVLLEDLPGLGKTLTARCFAQALGLDFRRLQFTPDLLPADVTGSFLYDQRKGDFAFRAGPVFTNMLLADEINRTPPKTQAALLEAMQEKQVSVEGVTYRLDPPFHVLATANPIEYEGTYPLPEAQLDRFLLRVSFGYPTRDEEWEVLRRRMSRRQEESQLAPVVDAHRLMAMQAGLEQVAVEDSIGRYIVALTSATREHASALVGSSPRGSLALLLLARARAAMAGRDFVVPEDVKDVAVPALAHRITLRPEMWLRRVDPSFVVQEVLQNVPAPASGALPTYAGGYTGQ</sequence>
<dbReference type="Pfam" id="PF07726">
    <property type="entry name" value="AAA_3"/>
    <property type="match status" value="1"/>
</dbReference>
<dbReference type="Proteomes" id="UP000647172">
    <property type="component" value="Unassembled WGS sequence"/>
</dbReference>
<dbReference type="AlphaFoldDB" id="A0A919JN60"/>
<comment type="caution">
    <text evidence="6">The sequence shown here is derived from an EMBL/GenBank/DDBJ whole genome shotgun (WGS) entry which is preliminary data.</text>
</comment>
<keyword evidence="7" id="KW-1185">Reference proteome</keyword>
<dbReference type="GO" id="GO:0016887">
    <property type="term" value="F:ATP hydrolysis activity"/>
    <property type="evidence" value="ECO:0007669"/>
    <property type="project" value="InterPro"/>
</dbReference>
<feature type="domain" description="ATPase AAA-3" evidence="4">
    <location>
        <begin position="48"/>
        <end position="178"/>
    </location>
</feature>